<dbReference type="PANTHER" id="PTHR18952">
    <property type="entry name" value="CARBONIC ANHYDRASE"/>
    <property type="match status" value="1"/>
</dbReference>
<dbReference type="InterPro" id="IPR018338">
    <property type="entry name" value="Carbonic_anhydrase_a-class_CS"/>
</dbReference>
<dbReference type="EC" id="4.2.1.1" evidence="4"/>
<evidence type="ECO:0000313" key="7">
    <source>
        <dbReference type="Proteomes" id="UP001152888"/>
    </source>
</evidence>
<dbReference type="GO" id="GO:0008270">
    <property type="term" value="F:zinc ion binding"/>
    <property type="evidence" value="ECO:0007669"/>
    <property type="project" value="UniProtKB-UniRule"/>
</dbReference>
<feature type="domain" description="Alpha-carbonic anhydrase" evidence="5">
    <location>
        <begin position="29"/>
        <end position="273"/>
    </location>
</feature>
<sequence length="304" mass="34293">MINLEASATIRAILIAIAVLLSGYESSASSWHYQDEEHWPQGCKEGKHQSPIALNARDATLIDFEPFSLNGYGESVTAVLKNNGHSAEIRPKMSGDKPSISGGGFNHTYKLDHLHFHWQSEHVIDRYRFPLELHLVHYAKEFGNLSAALQHPGGIAVLAVMFDLSPDDDAEFEPLVSIIDTLKDKVGQPVNLTNFVIKNFIPRNVAGYYRYDGSLTTPACNEGVIWTVFTNTIPISKEQVKVFDEMRTEDHKILKQNYRSLQSLNERKLYLKRSPLRDNFINSATTHSISVTLLYSLISFIVLY</sequence>
<dbReference type="GO" id="GO:0005737">
    <property type="term" value="C:cytoplasm"/>
    <property type="evidence" value="ECO:0007669"/>
    <property type="project" value="TreeGrafter"/>
</dbReference>
<dbReference type="EMBL" id="CAKOFQ010006834">
    <property type="protein sequence ID" value="CAH1975294.1"/>
    <property type="molecule type" value="Genomic_DNA"/>
</dbReference>
<keyword evidence="7" id="KW-1185">Reference proteome</keyword>
<protein>
    <recommendedName>
        <fullName evidence="4">Carbonic anhydrase</fullName>
        <ecNumber evidence="4">4.2.1.1</ecNumber>
    </recommendedName>
</protein>
<dbReference type="SMART" id="SM01057">
    <property type="entry name" value="Carb_anhydrase"/>
    <property type="match status" value="1"/>
</dbReference>
<dbReference type="InterPro" id="IPR036398">
    <property type="entry name" value="CA_dom_sf"/>
</dbReference>
<feature type="signal peptide" evidence="4">
    <location>
        <begin position="1"/>
        <end position="28"/>
    </location>
</feature>
<comment type="catalytic activity">
    <reaction evidence="4">
        <text>hydrogencarbonate + H(+) = CO2 + H2O</text>
        <dbReference type="Rhea" id="RHEA:10748"/>
        <dbReference type="ChEBI" id="CHEBI:15377"/>
        <dbReference type="ChEBI" id="CHEBI:15378"/>
        <dbReference type="ChEBI" id="CHEBI:16526"/>
        <dbReference type="ChEBI" id="CHEBI:17544"/>
        <dbReference type="EC" id="4.2.1.1"/>
    </reaction>
</comment>
<reference evidence="6" key="1">
    <citation type="submission" date="2022-03" db="EMBL/GenBank/DDBJ databases">
        <authorList>
            <person name="Sayadi A."/>
        </authorList>
    </citation>
    <scope>NUCLEOTIDE SEQUENCE</scope>
</reference>
<dbReference type="InterPro" id="IPR023561">
    <property type="entry name" value="Carbonic_anhydrase_a-class"/>
</dbReference>
<comment type="similarity">
    <text evidence="1 4">Belongs to the alpha-carbonic anhydrase family.</text>
</comment>
<gene>
    <name evidence="6" type="ORF">ACAOBT_LOCUS11553</name>
</gene>
<dbReference type="PANTHER" id="PTHR18952:SF270">
    <property type="entry name" value="CARBONIC ANHYDRASE"/>
    <property type="match status" value="1"/>
</dbReference>
<keyword evidence="4" id="KW-0732">Signal</keyword>
<dbReference type="PROSITE" id="PS51144">
    <property type="entry name" value="ALPHA_CA_2"/>
    <property type="match status" value="1"/>
</dbReference>
<keyword evidence="4" id="KW-0456">Lyase</keyword>
<dbReference type="InterPro" id="IPR001148">
    <property type="entry name" value="CA_dom"/>
</dbReference>
<dbReference type="AlphaFoldDB" id="A0A9P0PAD7"/>
<dbReference type="CDD" id="cd00326">
    <property type="entry name" value="alpha_CA"/>
    <property type="match status" value="1"/>
</dbReference>
<proteinExistence type="inferred from homology"/>
<dbReference type="Pfam" id="PF00194">
    <property type="entry name" value="Carb_anhydrase"/>
    <property type="match status" value="1"/>
</dbReference>
<dbReference type="SUPFAM" id="SSF51069">
    <property type="entry name" value="Carbonic anhydrase"/>
    <property type="match status" value="1"/>
</dbReference>
<evidence type="ECO:0000256" key="4">
    <source>
        <dbReference type="RuleBase" id="RU367011"/>
    </source>
</evidence>
<dbReference type="PROSITE" id="PS00162">
    <property type="entry name" value="ALPHA_CA_1"/>
    <property type="match status" value="1"/>
</dbReference>
<dbReference type="Gene3D" id="3.10.200.10">
    <property type="entry name" value="Alpha carbonic anhydrase"/>
    <property type="match status" value="1"/>
</dbReference>
<organism evidence="6 7">
    <name type="scientific">Acanthoscelides obtectus</name>
    <name type="common">Bean weevil</name>
    <name type="synonym">Bruchus obtectus</name>
    <dbReference type="NCBI Taxonomy" id="200917"/>
    <lineage>
        <taxon>Eukaryota</taxon>
        <taxon>Metazoa</taxon>
        <taxon>Ecdysozoa</taxon>
        <taxon>Arthropoda</taxon>
        <taxon>Hexapoda</taxon>
        <taxon>Insecta</taxon>
        <taxon>Pterygota</taxon>
        <taxon>Neoptera</taxon>
        <taxon>Endopterygota</taxon>
        <taxon>Coleoptera</taxon>
        <taxon>Polyphaga</taxon>
        <taxon>Cucujiformia</taxon>
        <taxon>Chrysomeloidea</taxon>
        <taxon>Chrysomelidae</taxon>
        <taxon>Bruchinae</taxon>
        <taxon>Bruchini</taxon>
        <taxon>Acanthoscelides</taxon>
    </lineage>
</organism>
<name>A0A9P0PAD7_ACAOB</name>
<evidence type="ECO:0000256" key="1">
    <source>
        <dbReference type="ARBA" id="ARBA00010718"/>
    </source>
</evidence>
<evidence type="ECO:0000313" key="6">
    <source>
        <dbReference type="EMBL" id="CAH1975294.1"/>
    </source>
</evidence>
<evidence type="ECO:0000259" key="5">
    <source>
        <dbReference type="PROSITE" id="PS51144"/>
    </source>
</evidence>
<evidence type="ECO:0000256" key="3">
    <source>
        <dbReference type="ARBA" id="ARBA00022833"/>
    </source>
</evidence>
<keyword evidence="2 4" id="KW-0479">Metal-binding</keyword>
<comment type="cofactor">
    <cofactor evidence="4">
        <name>Zn(2+)</name>
        <dbReference type="ChEBI" id="CHEBI:29105"/>
    </cofactor>
</comment>
<evidence type="ECO:0000256" key="2">
    <source>
        <dbReference type="ARBA" id="ARBA00022723"/>
    </source>
</evidence>
<comment type="function">
    <text evidence="4">Reversible hydration of carbon dioxide.</text>
</comment>
<comment type="caution">
    <text evidence="6">The sequence shown here is derived from an EMBL/GenBank/DDBJ whole genome shotgun (WGS) entry which is preliminary data.</text>
</comment>
<keyword evidence="3 4" id="KW-0862">Zinc</keyword>
<dbReference type="OrthoDB" id="429145at2759"/>
<dbReference type="GO" id="GO:0004089">
    <property type="term" value="F:carbonate dehydratase activity"/>
    <property type="evidence" value="ECO:0007669"/>
    <property type="project" value="UniProtKB-UniRule"/>
</dbReference>
<accession>A0A9P0PAD7</accession>
<feature type="chain" id="PRO_5040545225" description="Carbonic anhydrase" evidence="4">
    <location>
        <begin position="29"/>
        <end position="304"/>
    </location>
</feature>
<dbReference type="Proteomes" id="UP001152888">
    <property type="component" value="Unassembled WGS sequence"/>
</dbReference>